<accession>A0AAN5D710</accession>
<dbReference type="AlphaFoldDB" id="A0AAN5D710"/>
<comment type="caution">
    <text evidence="1">The sequence shown here is derived from an EMBL/GenBank/DDBJ whole genome shotgun (WGS) entry which is preliminary data.</text>
</comment>
<name>A0AAN5D710_9BILA</name>
<proteinExistence type="predicted"/>
<gene>
    <name evidence="1" type="ORF">PMAYCL1PPCAC_27908</name>
</gene>
<organism evidence="1 2">
    <name type="scientific">Pristionchus mayeri</name>
    <dbReference type="NCBI Taxonomy" id="1317129"/>
    <lineage>
        <taxon>Eukaryota</taxon>
        <taxon>Metazoa</taxon>
        <taxon>Ecdysozoa</taxon>
        <taxon>Nematoda</taxon>
        <taxon>Chromadorea</taxon>
        <taxon>Rhabditida</taxon>
        <taxon>Rhabditina</taxon>
        <taxon>Diplogasteromorpha</taxon>
        <taxon>Diplogasteroidea</taxon>
        <taxon>Neodiplogasteridae</taxon>
        <taxon>Pristionchus</taxon>
    </lineage>
</organism>
<sequence length="109" mass="12111">STSIKHVYIGVRLSSSDISICAKLLRSSTIGFLQLHSVILDDVTTPLIISIIARVRSFVEILLFDQPQPIQSVAFIKTLFSLAIGRVFLNNPSSMIHPDTFIGLPRAFW</sequence>
<dbReference type="Proteomes" id="UP001328107">
    <property type="component" value="Unassembled WGS sequence"/>
</dbReference>
<feature type="non-terminal residue" evidence="1">
    <location>
        <position position="1"/>
    </location>
</feature>
<evidence type="ECO:0000313" key="1">
    <source>
        <dbReference type="EMBL" id="GMR57713.1"/>
    </source>
</evidence>
<evidence type="ECO:0000313" key="2">
    <source>
        <dbReference type="Proteomes" id="UP001328107"/>
    </source>
</evidence>
<reference evidence="2" key="1">
    <citation type="submission" date="2022-10" db="EMBL/GenBank/DDBJ databases">
        <title>Genome assembly of Pristionchus species.</title>
        <authorList>
            <person name="Yoshida K."/>
            <person name="Sommer R.J."/>
        </authorList>
    </citation>
    <scope>NUCLEOTIDE SEQUENCE [LARGE SCALE GENOMIC DNA]</scope>
    <source>
        <strain evidence="2">RS5460</strain>
    </source>
</reference>
<dbReference type="EMBL" id="BTRK01000006">
    <property type="protein sequence ID" value="GMR57713.1"/>
    <property type="molecule type" value="Genomic_DNA"/>
</dbReference>
<keyword evidence="2" id="KW-1185">Reference proteome</keyword>
<protein>
    <submittedName>
        <fullName evidence="1">Uncharacterized protein</fullName>
    </submittedName>
</protein>